<feature type="compositionally biased region" description="Low complexity" evidence="2">
    <location>
        <begin position="428"/>
        <end position="450"/>
    </location>
</feature>
<evidence type="ECO:0000313" key="4">
    <source>
        <dbReference type="EMBL" id="RDL31411.1"/>
    </source>
</evidence>
<sequence>MGRRPARTRVRQSARPPKSEYPTVDKSSLYQKPRAPRSPRKRKMAPQFREEHILMIAPGSKTTLAQLGLPDSYTPASHRFPTRVFLAPDGKTYEPYRVVAKKKETEQRENGNGAGEVVGAAEEDEELIEYPDDDEGAIWPIEAGRIVNKSAFFALLQHIHNSFSPALQTVIILVGDPAWTSKDYEDITRFIFEKFRTPALTLMESGLAVTYGYGAPNATVIDVGYEKVDVTVIADCYFAARGSVHHHGGEGMTKRLLELLEPHGFTYDMAEQLKKSPICEILPPGVPLPGTEETDEQGISNPAAAASTGALASGPTVKITEAPRVPGGDTEAGDDDYTNGEDKLIEDEGVLDVASIVASGKTQEFLAKKEKEKAEKAAAKKATKEREAAEAAAARPQRLPNSRRPRATFFYEEKVKDPSDKPDKSPEDVAMAEETAATEAEPAENGATATDEAPAEEQKISQKKDARRKMWEEENPDRTRRGVEIGVERFQAAPQPYIDRIADTVYRVVMSVADTSKRQECWDNLIICGNGSKVRGFKEALMTTLNGRYLVSPSSATMFMSELPSNIATPSGTGSMTPNASFSSTPHPVPTASAVNPLLIAATTASNPALNPNIQASYGSGPHSHSSHSQTPTSIKILTPPAYFPEWKAGFEEAVFLGAQVAGRTFYIADQGASKCFLSRVDYNEEGPSGIHQVSVASSLQTGKTRKKDKILHLVIESAEYMPCFEVEMPASFQEILNSRIFQFTVGENIDGKPTKFYIHEKAIAQLSEPLQKLMEGNFAEAQTGWARWDDVSKETFERFVQFAYTGDYSIPEPTKWNKVAERNIPEPPVEEPPVEEPPVEEPPVEEPPVEEPPAEEPPAEEPATDNFGWGNYSITNLKSKKGKKKIHRPIYDSPPWEEPALELELPPPEPLSSFISRSYALLAPRNSYANTCEPAKHFDHRQTYSNVLLSHASLYVLGDFRLIDSLKALALFKLHKALCMFQLKDRSIEDVVDLARYAYSEEGAGSDDGLRVLVCNYTAENALVLSRHIGFMELLGEGGQFVQDFFELEVRRC</sequence>
<dbReference type="STRING" id="2656787.A0A370TBH9"/>
<dbReference type="FunFam" id="3.30.420.40:FF:000236">
    <property type="entry name" value="Chromatin remodeling complex subunit (Arp9), putative"/>
    <property type="match status" value="1"/>
</dbReference>
<feature type="compositionally biased region" description="Basic residues" evidence="2">
    <location>
        <begin position="34"/>
        <end position="44"/>
    </location>
</feature>
<reference evidence="4 5" key="1">
    <citation type="journal article" date="2018" name="IMA Fungus">
        <title>IMA Genome-F 9: Draft genome sequence of Annulohypoxylon stygium, Aspergillus mulundensis, Berkeleyomyces basicola (syn. Thielaviopsis basicola), Ceratocystis smalleyi, two Cercospora beticola strains, Coleophoma cylindrospora, Fusarium fracticaudum, Phialophora cf. hyalina, and Morchella septimelata.</title>
        <authorList>
            <person name="Wingfield B.D."/>
            <person name="Bills G.F."/>
            <person name="Dong Y."/>
            <person name="Huang W."/>
            <person name="Nel W.J."/>
            <person name="Swalarsk-Parry B.S."/>
            <person name="Vaghefi N."/>
            <person name="Wilken P.M."/>
            <person name="An Z."/>
            <person name="de Beer Z.W."/>
            <person name="De Vos L."/>
            <person name="Chen L."/>
            <person name="Duong T.A."/>
            <person name="Gao Y."/>
            <person name="Hammerbacher A."/>
            <person name="Kikkert J.R."/>
            <person name="Li Y."/>
            <person name="Li H."/>
            <person name="Li K."/>
            <person name="Li Q."/>
            <person name="Liu X."/>
            <person name="Ma X."/>
            <person name="Naidoo K."/>
            <person name="Pethybridge S.J."/>
            <person name="Sun J."/>
            <person name="Steenkamp E.T."/>
            <person name="van der Nest M.A."/>
            <person name="van Wyk S."/>
            <person name="Wingfield M.J."/>
            <person name="Xiong C."/>
            <person name="Yue Q."/>
            <person name="Zhang X."/>
        </authorList>
    </citation>
    <scope>NUCLEOTIDE SEQUENCE [LARGE SCALE GENOMIC DNA]</scope>
    <source>
        <strain evidence="4 5">BP 5553</strain>
    </source>
</reference>
<dbReference type="InterPro" id="IPR000210">
    <property type="entry name" value="BTB/POZ_dom"/>
</dbReference>
<dbReference type="OrthoDB" id="74201at2759"/>
<dbReference type="PANTHER" id="PTHR47843">
    <property type="entry name" value="BTB DOMAIN-CONTAINING PROTEIN-RELATED"/>
    <property type="match status" value="1"/>
</dbReference>
<feature type="region of interest" description="Disordered" evidence="2">
    <location>
        <begin position="825"/>
        <end position="871"/>
    </location>
</feature>
<dbReference type="Gene3D" id="3.30.420.40">
    <property type="match status" value="3"/>
</dbReference>
<dbReference type="Proteomes" id="UP000254866">
    <property type="component" value="Unassembled WGS sequence"/>
</dbReference>
<dbReference type="AlphaFoldDB" id="A0A370TBH9"/>
<dbReference type="InterPro" id="IPR011333">
    <property type="entry name" value="SKP1/BTB/POZ_sf"/>
</dbReference>
<feature type="region of interest" description="Disordered" evidence="2">
    <location>
        <begin position="376"/>
        <end position="477"/>
    </location>
</feature>
<protein>
    <recommendedName>
        <fullName evidence="3">BTB domain-containing protein</fullName>
    </recommendedName>
</protein>
<feature type="compositionally biased region" description="Acidic residues" evidence="2">
    <location>
        <begin position="331"/>
        <end position="341"/>
    </location>
</feature>
<evidence type="ECO:0000313" key="5">
    <source>
        <dbReference type="Proteomes" id="UP000254866"/>
    </source>
</evidence>
<feature type="compositionally biased region" description="Basic residues" evidence="2">
    <location>
        <begin position="1"/>
        <end position="12"/>
    </location>
</feature>
<dbReference type="Gene3D" id="3.90.640.60">
    <property type="match status" value="1"/>
</dbReference>
<proteinExistence type="inferred from homology"/>
<dbReference type="Gene3D" id="3.30.710.10">
    <property type="entry name" value="Potassium Channel Kv1.1, Chain A"/>
    <property type="match status" value="1"/>
</dbReference>
<feature type="compositionally biased region" description="Basic and acidic residues" evidence="2">
    <location>
        <begin position="411"/>
        <end position="427"/>
    </location>
</feature>
<dbReference type="SUPFAM" id="SSF54695">
    <property type="entry name" value="POZ domain"/>
    <property type="match status" value="1"/>
</dbReference>
<dbReference type="CDD" id="cd18186">
    <property type="entry name" value="BTB_POZ_ZBTB_KLHL-like"/>
    <property type="match status" value="1"/>
</dbReference>
<dbReference type="GeneID" id="43602469"/>
<dbReference type="PROSITE" id="PS50097">
    <property type="entry name" value="BTB"/>
    <property type="match status" value="1"/>
</dbReference>
<feature type="compositionally biased region" description="Low complexity" evidence="2">
    <location>
        <begin position="307"/>
        <end position="316"/>
    </location>
</feature>
<feature type="compositionally biased region" description="Acidic residues" evidence="2">
    <location>
        <begin position="829"/>
        <end position="864"/>
    </location>
</feature>
<feature type="region of interest" description="Disordered" evidence="2">
    <location>
        <begin position="307"/>
        <end position="341"/>
    </location>
</feature>
<dbReference type="Pfam" id="PF00022">
    <property type="entry name" value="Actin"/>
    <property type="match status" value="1"/>
</dbReference>
<feature type="compositionally biased region" description="Basic and acidic residues" evidence="2">
    <location>
        <begin position="376"/>
        <end position="389"/>
    </location>
</feature>
<evidence type="ECO:0000256" key="2">
    <source>
        <dbReference type="SAM" id="MobiDB-lite"/>
    </source>
</evidence>
<dbReference type="SUPFAM" id="SSF53067">
    <property type="entry name" value="Actin-like ATPase domain"/>
    <property type="match status" value="2"/>
</dbReference>
<organism evidence="4 5">
    <name type="scientific">Venustampulla echinocandica</name>
    <dbReference type="NCBI Taxonomy" id="2656787"/>
    <lineage>
        <taxon>Eukaryota</taxon>
        <taxon>Fungi</taxon>
        <taxon>Dikarya</taxon>
        <taxon>Ascomycota</taxon>
        <taxon>Pezizomycotina</taxon>
        <taxon>Leotiomycetes</taxon>
        <taxon>Helotiales</taxon>
        <taxon>Pleuroascaceae</taxon>
        <taxon>Venustampulla</taxon>
    </lineage>
</organism>
<dbReference type="EMBL" id="NPIC01000012">
    <property type="protein sequence ID" value="RDL31411.1"/>
    <property type="molecule type" value="Genomic_DNA"/>
</dbReference>
<feature type="compositionally biased region" description="Basic and acidic residues" evidence="2">
    <location>
        <begin position="456"/>
        <end position="477"/>
    </location>
</feature>
<dbReference type="InterPro" id="IPR043129">
    <property type="entry name" value="ATPase_NBD"/>
</dbReference>
<dbReference type="InterPro" id="IPR004000">
    <property type="entry name" value="Actin"/>
</dbReference>
<keyword evidence="5" id="KW-1185">Reference proteome</keyword>
<gene>
    <name evidence="4" type="ORF">BP5553_09620</name>
</gene>
<dbReference type="RefSeq" id="XP_031865542.1">
    <property type="nucleotide sequence ID" value="XM_032018243.1"/>
</dbReference>
<comment type="caution">
    <text evidence="4">The sequence shown here is derived from an EMBL/GenBank/DDBJ whole genome shotgun (WGS) entry which is preliminary data.</text>
</comment>
<evidence type="ECO:0000259" key="3">
    <source>
        <dbReference type="PROSITE" id="PS50097"/>
    </source>
</evidence>
<comment type="similarity">
    <text evidence="1">Belongs to the actin family.</text>
</comment>
<accession>A0A370TBH9</accession>
<feature type="region of interest" description="Disordered" evidence="2">
    <location>
        <begin position="1"/>
        <end position="48"/>
    </location>
</feature>
<feature type="domain" description="BTB" evidence="3">
    <location>
        <begin position="744"/>
        <end position="813"/>
    </location>
</feature>
<evidence type="ECO:0000256" key="1">
    <source>
        <dbReference type="RuleBase" id="RU000487"/>
    </source>
</evidence>
<name>A0A370TBH9_9HELO</name>
<dbReference type="SMART" id="SM00268">
    <property type="entry name" value="ACTIN"/>
    <property type="match status" value="1"/>
</dbReference>